<gene>
    <name evidence="2" type="ORF">SAMN05421879_10839</name>
</gene>
<feature type="transmembrane region" description="Helical" evidence="1">
    <location>
        <begin position="105"/>
        <end position="122"/>
    </location>
</feature>
<dbReference type="Proteomes" id="UP000219688">
    <property type="component" value="Unassembled WGS sequence"/>
</dbReference>
<feature type="transmembrane region" description="Helical" evidence="1">
    <location>
        <begin position="54"/>
        <end position="74"/>
    </location>
</feature>
<name>A0A285VRK1_9MICO</name>
<keyword evidence="1" id="KW-0812">Transmembrane</keyword>
<keyword evidence="1" id="KW-0472">Membrane</keyword>
<dbReference type="RefSeq" id="WP_097188586.1">
    <property type="nucleotide sequence ID" value="NZ_OBQK01000008.1"/>
</dbReference>
<keyword evidence="1" id="KW-1133">Transmembrane helix</keyword>
<evidence type="ECO:0000313" key="2">
    <source>
        <dbReference type="EMBL" id="SOC56573.1"/>
    </source>
</evidence>
<protein>
    <submittedName>
        <fullName evidence="2">Uncharacterized protein</fullName>
    </submittedName>
</protein>
<evidence type="ECO:0000313" key="3">
    <source>
        <dbReference type="Proteomes" id="UP000219688"/>
    </source>
</evidence>
<feature type="transmembrane region" description="Helical" evidence="1">
    <location>
        <begin position="17"/>
        <end position="42"/>
    </location>
</feature>
<evidence type="ECO:0000256" key="1">
    <source>
        <dbReference type="SAM" id="Phobius"/>
    </source>
</evidence>
<accession>A0A285VRK1</accession>
<feature type="transmembrane region" description="Helical" evidence="1">
    <location>
        <begin position="202"/>
        <end position="219"/>
    </location>
</feature>
<dbReference type="AlphaFoldDB" id="A0A285VRK1"/>
<keyword evidence="3" id="KW-1185">Reference proteome</keyword>
<dbReference type="EMBL" id="OBQK01000008">
    <property type="protein sequence ID" value="SOC56573.1"/>
    <property type="molecule type" value="Genomic_DNA"/>
</dbReference>
<reference evidence="3" key="1">
    <citation type="submission" date="2017-08" db="EMBL/GenBank/DDBJ databases">
        <authorList>
            <person name="Varghese N."/>
            <person name="Submissions S."/>
        </authorList>
    </citation>
    <scope>NUCLEOTIDE SEQUENCE [LARGE SCALE GENOMIC DNA]</scope>
    <source>
        <strain evidence="3">USBA17B2</strain>
    </source>
</reference>
<sequence>MAGPPDVRSRVTAARSVAVLLALVALFIMMGLIDLLTLPGWVDQRYEWEVPLEASWGALFTFFLAGGYVWVALFPRAPWPALVQLAISASALLVSAGAGADPRPLVVALGVVGSGLVLWLLLGRPPAPRLARPAVAWAPMTVALLGFPLWLPYTIEALARSRSGELGTITQGIEHWPVQGAVAVAVLLASLTVSLWEGARPLLRVAIAPSAVYIGMAELAHPDRAGAMGSLPWGVGVTLWGLLVALVVVPRSRTGNGAGHADA</sequence>
<feature type="transmembrane region" description="Helical" evidence="1">
    <location>
        <begin position="134"/>
        <end position="155"/>
    </location>
</feature>
<proteinExistence type="predicted"/>
<feature type="transmembrane region" description="Helical" evidence="1">
    <location>
        <begin position="231"/>
        <end position="249"/>
    </location>
</feature>
<feature type="transmembrane region" description="Helical" evidence="1">
    <location>
        <begin position="81"/>
        <end position="99"/>
    </location>
</feature>
<feature type="transmembrane region" description="Helical" evidence="1">
    <location>
        <begin position="175"/>
        <end position="195"/>
    </location>
</feature>
<organism evidence="2 3">
    <name type="scientific">Ornithinimicrobium cerasi</name>
    <dbReference type="NCBI Taxonomy" id="2248773"/>
    <lineage>
        <taxon>Bacteria</taxon>
        <taxon>Bacillati</taxon>
        <taxon>Actinomycetota</taxon>
        <taxon>Actinomycetes</taxon>
        <taxon>Micrococcales</taxon>
        <taxon>Ornithinimicrobiaceae</taxon>
        <taxon>Ornithinimicrobium</taxon>
    </lineage>
</organism>